<protein>
    <submittedName>
        <fullName evidence="1">Uncharacterized protein</fullName>
    </submittedName>
</protein>
<name>A0A4C1YWM4_EUMVA</name>
<evidence type="ECO:0000313" key="1">
    <source>
        <dbReference type="EMBL" id="GBP78745.1"/>
    </source>
</evidence>
<evidence type="ECO:0000313" key="2">
    <source>
        <dbReference type="Proteomes" id="UP000299102"/>
    </source>
</evidence>
<comment type="caution">
    <text evidence="1">The sequence shown here is derived from an EMBL/GenBank/DDBJ whole genome shotgun (WGS) entry which is preliminary data.</text>
</comment>
<accession>A0A4C1YWM4</accession>
<sequence length="99" mass="11051">MEPAMAMIAGFDTVPIVDRSPHHPFPSDVNIFRSQIQFELISTTTFSSSNIGNVTPLVLPYLISAHYTPHRLMHPSLVYQSPTAFPTLLPSPSRSFLRL</sequence>
<gene>
    <name evidence="1" type="ORF">EVAR_63430_1</name>
</gene>
<dbReference type="EMBL" id="BGZK01001384">
    <property type="protein sequence ID" value="GBP78745.1"/>
    <property type="molecule type" value="Genomic_DNA"/>
</dbReference>
<dbReference type="Proteomes" id="UP000299102">
    <property type="component" value="Unassembled WGS sequence"/>
</dbReference>
<organism evidence="1 2">
    <name type="scientific">Eumeta variegata</name>
    <name type="common">Bagworm moth</name>
    <name type="synonym">Eumeta japonica</name>
    <dbReference type="NCBI Taxonomy" id="151549"/>
    <lineage>
        <taxon>Eukaryota</taxon>
        <taxon>Metazoa</taxon>
        <taxon>Ecdysozoa</taxon>
        <taxon>Arthropoda</taxon>
        <taxon>Hexapoda</taxon>
        <taxon>Insecta</taxon>
        <taxon>Pterygota</taxon>
        <taxon>Neoptera</taxon>
        <taxon>Endopterygota</taxon>
        <taxon>Lepidoptera</taxon>
        <taxon>Glossata</taxon>
        <taxon>Ditrysia</taxon>
        <taxon>Tineoidea</taxon>
        <taxon>Psychidae</taxon>
        <taxon>Oiketicinae</taxon>
        <taxon>Eumeta</taxon>
    </lineage>
</organism>
<dbReference type="AlphaFoldDB" id="A0A4C1YWM4"/>
<keyword evidence="2" id="KW-1185">Reference proteome</keyword>
<reference evidence="1 2" key="1">
    <citation type="journal article" date="2019" name="Commun. Biol.">
        <title>The bagworm genome reveals a unique fibroin gene that provides high tensile strength.</title>
        <authorList>
            <person name="Kono N."/>
            <person name="Nakamura H."/>
            <person name="Ohtoshi R."/>
            <person name="Tomita M."/>
            <person name="Numata K."/>
            <person name="Arakawa K."/>
        </authorList>
    </citation>
    <scope>NUCLEOTIDE SEQUENCE [LARGE SCALE GENOMIC DNA]</scope>
</reference>
<proteinExistence type="predicted"/>